<gene>
    <name evidence="1" type="ORF">ACFPET_02650</name>
</gene>
<evidence type="ECO:0000313" key="2">
    <source>
        <dbReference type="Proteomes" id="UP001595823"/>
    </source>
</evidence>
<proteinExistence type="predicted"/>
<evidence type="ECO:0000313" key="1">
    <source>
        <dbReference type="EMBL" id="MFC4334093.1"/>
    </source>
</evidence>
<dbReference type="EMBL" id="JBHSDK010000002">
    <property type="protein sequence ID" value="MFC4334093.1"/>
    <property type="molecule type" value="Genomic_DNA"/>
</dbReference>
<dbReference type="InterPro" id="IPR037221">
    <property type="entry name" value="H-type_lectin_dom_sf"/>
</dbReference>
<dbReference type="Proteomes" id="UP001595823">
    <property type="component" value="Unassembled WGS sequence"/>
</dbReference>
<sequence>MAWESWPFDGQETTEDQYRMLFREFMNTGVLGTWGDNELRVIAEGDRMGVTLLPGAIYIQGHYGRLTGRQQIDIAPAGVTERRDRIVARLDPARNSIEAVVLQGDASGEYPPLTETETGIFETGLAGVVVRPGATAITSEDIAIHRALTHTRVGLWADSGRPNRPKRSQLGWNETRDRWEYWHDQQWKLLAPDIQTGTERLSFSGVSYYKQRVEFPEPFSGTPTVTTNINTGAGYAARWISRAINIGRSAFNLFVFAADGRNDATWDGGPVMWQAIYRP</sequence>
<dbReference type="SUPFAM" id="SSF141086">
    <property type="entry name" value="Agglutinin HPA-like"/>
    <property type="match status" value="1"/>
</dbReference>
<organism evidence="1 2">
    <name type="scientific">Salininema proteolyticum</name>
    <dbReference type="NCBI Taxonomy" id="1607685"/>
    <lineage>
        <taxon>Bacteria</taxon>
        <taxon>Bacillati</taxon>
        <taxon>Actinomycetota</taxon>
        <taxon>Actinomycetes</taxon>
        <taxon>Glycomycetales</taxon>
        <taxon>Glycomycetaceae</taxon>
        <taxon>Salininema</taxon>
    </lineage>
</organism>
<reference evidence="2" key="1">
    <citation type="journal article" date="2019" name="Int. J. Syst. Evol. Microbiol.">
        <title>The Global Catalogue of Microorganisms (GCM) 10K type strain sequencing project: providing services to taxonomists for standard genome sequencing and annotation.</title>
        <authorList>
            <consortium name="The Broad Institute Genomics Platform"/>
            <consortium name="The Broad Institute Genome Sequencing Center for Infectious Disease"/>
            <person name="Wu L."/>
            <person name="Ma J."/>
        </authorList>
    </citation>
    <scope>NUCLEOTIDE SEQUENCE [LARGE SCALE GENOMIC DNA]</scope>
    <source>
        <strain evidence="2">IBRC-M 10908</strain>
    </source>
</reference>
<accession>A0ABV8TTM0</accession>
<comment type="caution">
    <text evidence="1">The sequence shown here is derived from an EMBL/GenBank/DDBJ whole genome shotgun (WGS) entry which is preliminary data.</text>
</comment>
<evidence type="ECO:0008006" key="3">
    <source>
        <dbReference type="Google" id="ProtNLM"/>
    </source>
</evidence>
<keyword evidence="2" id="KW-1185">Reference proteome</keyword>
<protein>
    <recommendedName>
        <fullName evidence="3">Minor tail protein</fullName>
    </recommendedName>
</protein>
<dbReference type="RefSeq" id="WP_380617827.1">
    <property type="nucleotide sequence ID" value="NZ_JBHSDK010000002.1"/>
</dbReference>
<name>A0ABV8TTM0_9ACTN</name>